<name>A0A1M6CHB1_9FIRM</name>
<protein>
    <submittedName>
        <fullName evidence="3">Cupin domain-containing protein</fullName>
    </submittedName>
</protein>
<dbReference type="RefSeq" id="WP_073024743.1">
    <property type="nucleotide sequence ID" value="NZ_FQZS01000005.1"/>
</dbReference>
<dbReference type="PANTHER" id="PTHR35848:SF6">
    <property type="entry name" value="CUPIN TYPE-2 DOMAIN-CONTAINING PROTEIN"/>
    <property type="match status" value="1"/>
</dbReference>
<feature type="domain" description="Cupin type-2" evidence="2">
    <location>
        <begin position="40"/>
        <end position="108"/>
    </location>
</feature>
<dbReference type="STRING" id="1122184.SAMN02745176_00780"/>
<dbReference type="Proteomes" id="UP000184442">
    <property type="component" value="Unassembled WGS sequence"/>
</dbReference>
<gene>
    <name evidence="3" type="ORF">SAMN02745176_00780</name>
</gene>
<dbReference type="Gene3D" id="2.60.120.10">
    <property type="entry name" value="Jelly Rolls"/>
    <property type="match status" value="1"/>
</dbReference>
<proteinExistence type="predicted"/>
<dbReference type="InterPro" id="IPR011051">
    <property type="entry name" value="RmlC_Cupin_sf"/>
</dbReference>
<evidence type="ECO:0000256" key="1">
    <source>
        <dbReference type="ARBA" id="ARBA00022723"/>
    </source>
</evidence>
<keyword evidence="4" id="KW-1185">Reference proteome</keyword>
<reference evidence="3 4" key="1">
    <citation type="submission" date="2016-11" db="EMBL/GenBank/DDBJ databases">
        <authorList>
            <person name="Jaros S."/>
            <person name="Januszkiewicz K."/>
            <person name="Wedrychowicz H."/>
        </authorList>
    </citation>
    <scope>NUCLEOTIDE SEQUENCE [LARGE SCALE GENOMIC DNA]</scope>
    <source>
        <strain evidence="3 4">DSM 19022</strain>
    </source>
</reference>
<dbReference type="AlphaFoldDB" id="A0A1M6CHB1"/>
<dbReference type="InterPro" id="IPR013096">
    <property type="entry name" value="Cupin_2"/>
</dbReference>
<dbReference type="InterPro" id="IPR051610">
    <property type="entry name" value="GPI/OXD"/>
</dbReference>
<evidence type="ECO:0000313" key="3">
    <source>
        <dbReference type="EMBL" id="SHI60415.1"/>
    </source>
</evidence>
<dbReference type="OrthoDB" id="1682325at2"/>
<keyword evidence="1" id="KW-0479">Metal-binding</keyword>
<dbReference type="InterPro" id="IPR014710">
    <property type="entry name" value="RmlC-like_jellyroll"/>
</dbReference>
<dbReference type="Pfam" id="PF07883">
    <property type="entry name" value="Cupin_2"/>
    <property type="match status" value="1"/>
</dbReference>
<dbReference type="GO" id="GO:0046872">
    <property type="term" value="F:metal ion binding"/>
    <property type="evidence" value="ECO:0007669"/>
    <property type="project" value="UniProtKB-KW"/>
</dbReference>
<sequence length="113" mass="12718">MSTIIKNQESIEWLKNPMHRDVYLKHLATSQDNDRISTHIVRIEKEGEIVPHTHKVLEVFYLMKGQGSALVNGERVDVKAGDCIIAHPGEEHGLINTGEEEILLYAVFSPANC</sequence>
<evidence type="ECO:0000313" key="4">
    <source>
        <dbReference type="Proteomes" id="UP000184442"/>
    </source>
</evidence>
<dbReference type="PANTHER" id="PTHR35848">
    <property type="entry name" value="OXALATE-BINDING PROTEIN"/>
    <property type="match status" value="1"/>
</dbReference>
<accession>A0A1M6CHB1</accession>
<evidence type="ECO:0000259" key="2">
    <source>
        <dbReference type="Pfam" id="PF07883"/>
    </source>
</evidence>
<dbReference type="EMBL" id="FQZS01000005">
    <property type="protein sequence ID" value="SHI60415.1"/>
    <property type="molecule type" value="Genomic_DNA"/>
</dbReference>
<organism evidence="3 4">
    <name type="scientific">Lutispora thermophila DSM 19022</name>
    <dbReference type="NCBI Taxonomy" id="1122184"/>
    <lineage>
        <taxon>Bacteria</taxon>
        <taxon>Bacillati</taxon>
        <taxon>Bacillota</taxon>
        <taxon>Clostridia</taxon>
        <taxon>Lutisporales</taxon>
        <taxon>Lutisporaceae</taxon>
        <taxon>Lutispora</taxon>
    </lineage>
</organism>
<dbReference type="SUPFAM" id="SSF51182">
    <property type="entry name" value="RmlC-like cupins"/>
    <property type="match status" value="1"/>
</dbReference>